<dbReference type="RefSeq" id="XP_007415997.1">
    <property type="nucleotide sequence ID" value="XM_007415935.1"/>
</dbReference>
<keyword evidence="3" id="KW-1185">Reference proteome</keyword>
<evidence type="ECO:0000313" key="3">
    <source>
        <dbReference type="Proteomes" id="UP000001072"/>
    </source>
</evidence>
<dbReference type="Proteomes" id="UP000001072">
    <property type="component" value="Unassembled WGS sequence"/>
</dbReference>
<gene>
    <name evidence="2" type="ORF">MELLADRAFT_93062</name>
</gene>
<dbReference type="AlphaFoldDB" id="F4S3T0"/>
<organism evidence="3">
    <name type="scientific">Melampsora larici-populina (strain 98AG31 / pathotype 3-4-7)</name>
    <name type="common">Poplar leaf rust fungus</name>
    <dbReference type="NCBI Taxonomy" id="747676"/>
    <lineage>
        <taxon>Eukaryota</taxon>
        <taxon>Fungi</taxon>
        <taxon>Dikarya</taxon>
        <taxon>Basidiomycota</taxon>
        <taxon>Pucciniomycotina</taxon>
        <taxon>Pucciniomycetes</taxon>
        <taxon>Pucciniales</taxon>
        <taxon>Melampsoraceae</taxon>
        <taxon>Melampsora</taxon>
    </lineage>
</organism>
<feature type="region of interest" description="Disordered" evidence="1">
    <location>
        <begin position="97"/>
        <end position="120"/>
    </location>
</feature>
<dbReference type="KEGG" id="mlr:MELLADRAFT_93062"/>
<dbReference type="EMBL" id="GL883144">
    <property type="protein sequence ID" value="EGG00726.1"/>
    <property type="molecule type" value="Genomic_DNA"/>
</dbReference>
<dbReference type="GeneID" id="18936454"/>
<dbReference type="VEuPathDB" id="FungiDB:MELLADRAFT_93062"/>
<evidence type="ECO:0000313" key="2">
    <source>
        <dbReference type="EMBL" id="EGG00726.1"/>
    </source>
</evidence>
<sequence>MSSLDSHDSLALGSDNAPEAIPTSSFEDMKITTNSADSDSSGSNETSEVSNPPAGRYKVYYRQGPRDSLLVNSPKSDTLCNIPENYEVKFPKSSSSILSTQSIPKTRKRKKLPAGRGTPTQISCDVTGTLSQSLTGYDPVDSPLNRLAIERAILFVGQMISLSDEDSLIPSIKIRMQEDIARILEVPQQVFNHHDLLRSIIDVFRYWVQEMIKRDRSVEVESLLNLIQAYKSEYELS</sequence>
<dbReference type="HOGENOM" id="CLU_1170867_0_0_1"/>
<dbReference type="InParanoid" id="F4S3T0"/>
<accession>F4S3T0</accession>
<evidence type="ECO:0000256" key="1">
    <source>
        <dbReference type="SAM" id="MobiDB-lite"/>
    </source>
</evidence>
<name>F4S3T0_MELLP</name>
<feature type="compositionally biased region" description="Polar residues" evidence="1">
    <location>
        <begin position="22"/>
        <end position="50"/>
    </location>
</feature>
<reference evidence="3" key="1">
    <citation type="journal article" date="2011" name="Proc. Natl. Acad. Sci. U.S.A.">
        <title>Obligate biotrophy features unraveled by the genomic analysis of rust fungi.</title>
        <authorList>
            <person name="Duplessis S."/>
            <person name="Cuomo C.A."/>
            <person name="Lin Y.-C."/>
            <person name="Aerts A."/>
            <person name="Tisserant E."/>
            <person name="Veneault-Fourrey C."/>
            <person name="Joly D.L."/>
            <person name="Hacquard S."/>
            <person name="Amselem J."/>
            <person name="Cantarel B.L."/>
            <person name="Chiu R."/>
            <person name="Coutinho P.M."/>
            <person name="Feau N."/>
            <person name="Field M."/>
            <person name="Frey P."/>
            <person name="Gelhaye E."/>
            <person name="Goldberg J."/>
            <person name="Grabherr M.G."/>
            <person name="Kodira C.D."/>
            <person name="Kohler A."/>
            <person name="Kuees U."/>
            <person name="Lindquist E.A."/>
            <person name="Lucas S.M."/>
            <person name="Mago R."/>
            <person name="Mauceli E."/>
            <person name="Morin E."/>
            <person name="Murat C."/>
            <person name="Pangilinan J.L."/>
            <person name="Park R."/>
            <person name="Pearson M."/>
            <person name="Quesneville H."/>
            <person name="Rouhier N."/>
            <person name="Sakthikumar S."/>
            <person name="Salamov A.A."/>
            <person name="Schmutz J."/>
            <person name="Selles B."/>
            <person name="Shapiro H."/>
            <person name="Tanguay P."/>
            <person name="Tuskan G.A."/>
            <person name="Henrissat B."/>
            <person name="Van de Peer Y."/>
            <person name="Rouze P."/>
            <person name="Ellis J.G."/>
            <person name="Dodds P.N."/>
            <person name="Schein J.E."/>
            <person name="Zhong S."/>
            <person name="Hamelin R.C."/>
            <person name="Grigoriev I.V."/>
            <person name="Szabo L.J."/>
            <person name="Martin F."/>
        </authorList>
    </citation>
    <scope>NUCLEOTIDE SEQUENCE [LARGE SCALE GENOMIC DNA]</scope>
    <source>
        <strain evidence="3">98AG31 / pathotype 3-4-7</strain>
    </source>
</reference>
<proteinExistence type="predicted"/>
<feature type="region of interest" description="Disordered" evidence="1">
    <location>
        <begin position="1"/>
        <end position="59"/>
    </location>
</feature>
<protein>
    <submittedName>
        <fullName evidence="2">Uncharacterized protein</fullName>
    </submittedName>
</protein>